<sequence>MCKSVSSGWETGSICEPACRTEKFNSYIKRKIDIDNVIKCLQKIKNYQHFAEKSSEINNLNHQNGSNDSHSTHSALQTPKSLHI</sequence>
<comment type="caution">
    <text evidence="2">The sequence shown here is derived from an EMBL/GenBank/DDBJ whole genome shotgun (WGS) entry which is preliminary data.</text>
</comment>
<reference evidence="2 3" key="1">
    <citation type="journal article" date="2018" name="Sci. Rep.">
        <title>Genomic signatures of local adaptation to the degree of environmental predictability in rotifers.</title>
        <authorList>
            <person name="Franch-Gras L."/>
            <person name="Hahn C."/>
            <person name="Garcia-Roger E.M."/>
            <person name="Carmona M.J."/>
            <person name="Serra M."/>
            <person name="Gomez A."/>
        </authorList>
    </citation>
    <scope>NUCLEOTIDE SEQUENCE [LARGE SCALE GENOMIC DNA]</scope>
    <source>
        <strain evidence="2">HYR1</strain>
    </source>
</reference>
<accession>A0A3M7REP1</accession>
<organism evidence="2 3">
    <name type="scientific">Brachionus plicatilis</name>
    <name type="common">Marine rotifer</name>
    <name type="synonym">Brachionus muelleri</name>
    <dbReference type="NCBI Taxonomy" id="10195"/>
    <lineage>
        <taxon>Eukaryota</taxon>
        <taxon>Metazoa</taxon>
        <taxon>Spiralia</taxon>
        <taxon>Gnathifera</taxon>
        <taxon>Rotifera</taxon>
        <taxon>Eurotatoria</taxon>
        <taxon>Monogononta</taxon>
        <taxon>Pseudotrocha</taxon>
        <taxon>Ploima</taxon>
        <taxon>Brachionidae</taxon>
        <taxon>Brachionus</taxon>
    </lineage>
</organism>
<gene>
    <name evidence="2" type="ORF">BpHYR1_011687</name>
</gene>
<feature type="region of interest" description="Disordered" evidence="1">
    <location>
        <begin position="55"/>
        <end position="84"/>
    </location>
</feature>
<proteinExistence type="predicted"/>
<evidence type="ECO:0000256" key="1">
    <source>
        <dbReference type="SAM" id="MobiDB-lite"/>
    </source>
</evidence>
<dbReference type="AlphaFoldDB" id="A0A3M7REP1"/>
<name>A0A3M7REP1_BRAPC</name>
<evidence type="ECO:0000313" key="3">
    <source>
        <dbReference type="Proteomes" id="UP000276133"/>
    </source>
</evidence>
<evidence type="ECO:0000313" key="2">
    <source>
        <dbReference type="EMBL" id="RNA21735.1"/>
    </source>
</evidence>
<dbReference type="EMBL" id="REGN01003611">
    <property type="protein sequence ID" value="RNA21735.1"/>
    <property type="molecule type" value="Genomic_DNA"/>
</dbReference>
<feature type="compositionally biased region" description="Polar residues" evidence="1">
    <location>
        <begin position="56"/>
        <end position="84"/>
    </location>
</feature>
<dbReference type="Proteomes" id="UP000276133">
    <property type="component" value="Unassembled WGS sequence"/>
</dbReference>
<keyword evidence="3" id="KW-1185">Reference proteome</keyword>
<protein>
    <submittedName>
        <fullName evidence="2">Uncharacterized protein</fullName>
    </submittedName>
</protein>